<name>A0A428Q733_9HYPO</name>
<dbReference type="OrthoDB" id="5093121at2759"/>
<feature type="compositionally biased region" description="Basic and acidic residues" evidence="1">
    <location>
        <begin position="176"/>
        <end position="188"/>
    </location>
</feature>
<comment type="caution">
    <text evidence="2">The sequence shown here is derived from an EMBL/GenBank/DDBJ whole genome shotgun (WGS) entry which is preliminary data.</text>
</comment>
<dbReference type="GO" id="GO:0070034">
    <property type="term" value="F:telomerase RNA binding"/>
    <property type="evidence" value="ECO:0007669"/>
    <property type="project" value="TreeGrafter"/>
</dbReference>
<dbReference type="SUPFAM" id="SSF48452">
    <property type="entry name" value="TPR-like"/>
    <property type="match status" value="1"/>
</dbReference>
<feature type="compositionally biased region" description="Basic and acidic residues" evidence="1">
    <location>
        <begin position="210"/>
        <end position="222"/>
    </location>
</feature>
<accession>A0A428Q733</accession>
<feature type="compositionally biased region" description="Polar residues" evidence="1">
    <location>
        <begin position="164"/>
        <end position="175"/>
    </location>
</feature>
<feature type="compositionally biased region" description="Polar residues" evidence="1">
    <location>
        <begin position="61"/>
        <end position="87"/>
    </location>
</feature>
<dbReference type="PANTHER" id="PTHR15696">
    <property type="entry name" value="SMG-7 SUPPRESSOR WITH MORPHOLOGICAL EFFECT ON GENITALIA PROTEIN 7"/>
    <property type="match status" value="1"/>
</dbReference>
<feature type="region of interest" description="Disordered" evidence="1">
    <location>
        <begin position="38"/>
        <end position="227"/>
    </location>
</feature>
<keyword evidence="3" id="KW-1185">Reference proteome</keyword>
<evidence type="ECO:0000256" key="1">
    <source>
        <dbReference type="SAM" id="MobiDB-lite"/>
    </source>
</evidence>
<evidence type="ECO:0008006" key="4">
    <source>
        <dbReference type="Google" id="ProtNLM"/>
    </source>
</evidence>
<dbReference type="PANTHER" id="PTHR15696:SF0">
    <property type="entry name" value="TELOMERASE-BINDING PROTEIN EST1A"/>
    <property type="match status" value="1"/>
</dbReference>
<protein>
    <recommendedName>
        <fullName evidence="4">DNA/RNA-binding domain-containing protein</fullName>
    </recommendedName>
</protein>
<dbReference type="Gene3D" id="1.25.40.10">
    <property type="entry name" value="Tetratricopeptide repeat domain"/>
    <property type="match status" value="1"/>
</dbReference>
<dbReference type="FunFam" id="1.25.40.10:FF:000202">
    <property type="entry name" value="Unplaced genomic scaffold supercont1.7, whole genome shotgun sequence"/>
    <property type="match status" value="1"/>
</dbReference>
<evidence type="ECO:0000313" key="3">
    <source>
        <dbReference type="Proteomes" id="UP000288168"/>
    </source>
</evidence>
<dbReference type="EMBL" id="NKCI01000054">
    <property type="protein sequence ID" value="RSL61050.1"/>
    <property type="molecule type" value="Genomic_DNA"/>
</dbReference>
<dbReference type="InterPro" id="IPR045153">
    <property type="entry name" value="Est1/Ebs1-like"/>
</dbReference>
<dbReference type="AlphaFoldDB" id="A0A428Q733"/>
<gene>
    <name evidence="2" type="ORF">CEP54_006420</name>
</gene>
<dbReference type="GO" id="GO:0000184">
    <property type="term" value="P:nuclear-transcribed mRNA catabolic process, nonsense-mediated decay"/>
    <property type="evidence" value="ECO:0007669"/>
    <property type="project" value="TreeGrafter"/>
</dbReference>
<sequence>MPVPIQCLPVDSGPPLPKPGRADVMGPDRYMLDIACVESNGHSPSDDSPRVRSDALDAADVQSSGDLGSSRVWTSTISDGHGSSTSRGHNHVDHFEPRPNPARTPTSSITNKWVGYLRQRGSRLSSETEPIPEDRSAQRRSNAQPLLEDREQQQAKCRFPPPTGSQRPSSAPKNQIQERNDLDKRQCNERTSGTTGRYEFPSLTPTQPSSREDDPQPERRPTSQDQLVAEVKGIYAGLVMVESKCIEVDNAQSPTANTNANSTLNNEQWQALIAQHTELLHEHHDFFLACQHPSPSPALQKLVPKYAMPARMWRHGIHSFLELLRHRLPASLEHMLTFLYLAYSIIALLYETVPAFEDTWIECLGDLGRYRMAIKDDDFQDRETWAGISRDWYSKASEASPTTGRLYHRLAILAHPNAIRQLSYYTKSIGVAVSLGNATRESIMTLFDPVLAKSPNRLVPIDAEFVRVHGTLFSGKSKRSLQELCHGLLEQLGLYILRSTRRWLRAE</sequence>
<feature type="region of interest" description="Disordered" evidence="1">
    <location>
        <begin position="1"/>
        <end position="24"/>
    </location>
</feature>
<dbReference type="STRING" id="1325734.A0A428Q733"/>
<dbReference type="InterPro" id="IPR011990">
    <property type="entry name" value="TPR-like_helical_dom_sf"/>
</dbReference>
<dbReference type="Proteomes" id="UP000288168">
    <property type="component" value="Unassembled WGS sequence"/>
</dbReference>
<proteinExistence type="predicted"/>
<reference evidence="2 3" key="1">
    <citation type="submission" date="2017-06" db="EMBL/GenBank/DDBJ databases">
        <title>Comparative genomic analysis of Ambrosia Fusariam Clade fungi.</title>
        <authorList>
            <person name="Stajich J.E."/>
            <person name="Carrillo J."/>
            <person name="Kijimoto T."/>
            <person name="Eskalen A."/>
            <person name="O'Donnell K."/>
            <person name="Kasson M."/>
        </authorList>
    </citation>
    <scope>NUCLEOTIDE SEQUENCE [LARGE SCALE GENOMIC DNA]</scope>
    <source>
        <strain evidence="2 3">NRRL62584</strain>
    </source>
</reference>
<dbReference type="GO" id="GO:0005697">
    <property type="term" value="C:telomerase holoenzyme complex"/>
    <property type="evidence" value="ECO:0007669"/>
    <property type="project" value="TreeGrafter"/>
</dbReference>
<evidence type="ECO:0000313" key="2">
    <source>
        <dbReference type="EMBL" id="RSL61050.1"/>
    </source>
</evidence>
<organism evidence="2 3">
    <name type="scientific">Fusarium duplospermum</name>
    <dbReference type="NCBI Taxonomy" id="1325734"/>
    <lineage>
        <taxon>Eukaryota</taxon>
        <taxon>Fungi</taxon>
        <taxon>Dikarya</taxon>
        <taxon>Ascomycota</taxon>
        <taxon>Pezizomycotina</taxon>
        <taxon>Sordariomycetes</taxon>
        <taxon>Hypocreomycetidae</taxon>
        <taxon>Hypocreales</taxon>
        <taxon>Nectriaceae</taxon>
        <taxon>Fusarium</taxon>
        <taxon>Fusarium solani species complex</taxon>
    </lineage>
</organism>
<dbReference type="GO" id="GO:0042162">
    <property type="term" value="F:telomeric DNA binding"/>
    <property type="evidence" value="ECO:0007669"/>
    <property type="project" value="TreeGrafter"/>
</dbReference>
<feature type="compositionally biased region" description="Basic and acidic residues" evidence="1">
    <location>
        <begin position="44"/>
        <end position="55"/>
    </location>
</feature>